<accession>A0AAV4U0I1</accession>
<evidence type="ECO:0000313" key="3">
    <source>
        <dbReference type="Proteomes" id="UP001054837"/>
    </source>
</evidence>
<dbReference type="EMBL" id="BPLQ01010512">
    <property type="protein sequence ID" value="GIY51253.1"/>
    <property type="molecule type" value="Genomic_DNA"/>
</dbReference>
<protein>
    <submittedName>
        <fullName evidence="2">Uncharacterized protein</fullName>
    </submittedName>
</protein>
<evidence type="ECO:0000256" key="1">
    <source>
        <dbReference type="SAM" id="MobiDB-lite"/>
    </source>
</evidence>
<feature type="compositionally biased region" description="Basic and acidic residues" evidence="1">
    <location>
        <begin position="85"/>
        <end position="96"/>
    </location>
</feature>
<name>A0AAV4U0I1_9ARAC</name>
<feature type="region of interest" description="Disordered" evidence="1">
    <location>
        <begin position="54"/>
        <end position="96"/>
    </location>
</feature>
<reference evidence="2 3" key="1">
    <citation type="submission" date="2021-06" db="EMBL/GenBank/DDBJ databases">
        <title>Caerostris darwini draft genome.</title>
        <authorList>
            <person name="Kono N."/>
            <person name="Arakawa K."/>
        </authorList>
    </citation>
    <scope>NUCLEOTIDE SEQUENCE [LARGE SCALE GENOMIC DNA]</scope>
</reference>
<evidence type="ECO:0000313" key="2">
    <source>
        <dbReference type="EMBL" id="GIY51253.1"/>
    </source>
</evidence>
<sequence length="96" mass="11180">MFKSSNKRSSSLVALVTYQRQELILQRHSSVLLPRGRGEVQQLKVLIPPEWKESRSRKENPICQKNHHTRPRDDPLMESSGMCDVPKESRREICPN</sequence>
<dbReference type="Proteomes" id="UP001054837">
    <property type="component" value="Unassembled WGS sequence"/>
</dbReference>
<gene>
    <name evidence="2" type="ORF">CDAR_445871</name>
</gene>
<proteinExistence type="predicted"/>
<comment type="caution">
    <text evidence="2">The sequence shown here is derived from an EMBL/GenBank/DDBJ whole genome shotgun (WGS) entry which is preliminary data.</text>
</comment>
<dbReference type="AlphaFoldDB" id="A0AAV4U0I1"/>
<organism evidence="2 3">
    <name type="scientific">Caerostris darwini</name>
    <dbReference type="NCBI Taxonomy" id="1538125"/>
    <lineage>
        <taxon>Eukaryota</taxon>
        <taxon>Metazoa</taxon>
        <taxon>Ecdysozoa</taxon>
        <taxon>Arthropoda</taxon>
        <taxon>Chelicerata</taxon>
        <taxon>Arachnida</taxon>
        <taxon>Araneae</taxon>
        <taxon>Araneomorphae</taxon>
        <taxon>Entelegynae</taxon>
        <taxon>Araneoidea</taxon>
        <taxon>Araneidae</taxon>
        <taxon>Caerostris</taxon>
    </lineage>
</organism>
<keyword evidence="3" id="KW-1185">Reference proteome</keyword>